<reference evidence="2" key="1">
    <citation type="submission" date="2024-04" db="EMBL/GenBank/DDBJ databases">
        <authorList>
            <person name="Shaw F."/>
            <person name="Minotto A."/>
        </authorList>
    </citation>
    <scope>NUCLEOTIDE SEQUENCE [LARGE SCALE GENOMIC DNA]</scope>
</reference>
<evidence type="ECO:0000313" key="2">
    <source>
        <dbReference type="Proteomes" id="UP001497453"/>
    </source>
</evidence>
<dbReference type="Proteomes" id="UP001497453">
    <property type="component" value="Chromosome 2"/>
</dbReference>
<dbReference type="EMBL" id="OZ037945">
    <property type="protein sequence ID" value="CAL1702370.1"/>
    <property type="molecule type" value="Genomic_DNA"/>
</dbReference>
<accession>A0ABP1D3D1</accession>
<protein>
    <submittedName>
        <fullName evidence="1">Uncharacterized protein</fullName>
    </submittedName>
</protein>
<gene>
    <name evidence="1" type="ORF">GFSPODELE1_LOCUS4012</name>
</gene>
<sequence>MPIGSFFVALSQNWQGITENVYQGCQNIYILVYISVAHTLITSGDLSLGTLSFIESAPFRQHIMHIPDWSLIESSFQPAESLKLNPVPQGGTYHSSLRSWLA</sequence>
<name>A0ABP1D3D1_9APHY</name>
<keyword evidence="2" id="KW-1185">Reference proteome</keyword>
<organism evidence="1 2">
    <name type="scientific">Somion occarium</name>
    <dbReference type="NCBI Taxonomy" id="3059160"/>
    <lineage>
        <taxon>Eukaryota</taxon>
        <taxon>Fungi</taxon>
        <taxon>Dikarya</taxon>
        <taxon>Basidiomycota</taxon>
        <taxon>Agaricomycotina</taxon>
        <taxon>Agaricomycetes</taxon>
        <taxon>Polyporales</taxon>
        <taxon>Cerrenaceae</taxon>
        <taxon>Somion</taxon>
    </lineage>
</organism>
<evidence type="ECO:0000313" key="1">
    <source>
        <dbReference type="EMBL" id="CAL1702370.1"/>
    </source>
</evidence>
<proteinExistence type="predicted"/>